<dbReference type="AlphaFoldDB" id="A0A183IRS1"/>
<organism evidence="5">
    <name type="scientific">Soboliphyme baturini</name>
    <dbReference type="NCBI Taxonomy" id="241478"/>
    <lineage>
        <taxon>Eukaryota</taxon>
        <taxon>Metazoa</taxon>
        <taxon>Ecdysozoa</taxon>
        <taxon>Nematoda</taxon>
        <taxon>Enoplea</taxon>
        <taxon>Dorylaimia</taxon>
        <taxon>Dioctophymatida</taxon>
        <taxon>Dioctophymatoidea</taxon>
        <taxon>Soboliphymatidae</taxon>
        <taxon>Soboliphyme</taxon>
    </lineage>
</organism>
<dbReference type="EMBL" id="UZAM01009648">
    <property type="protein sequence ID" value="VDP09741.1"/>
    <property type="molecule type" value="Genomic_DNA"/>
</dbReference>
<accession>A0A183IRS1</accession>
<evidence type="ECO:0000256" key="1">
    <source>
        <dbReference type="ARBA" id="ARBA00010560"/>
    </source>
</evidence>
<keyword evidence="4" id="KW-1185">Reference proteome</keyword>
<comment type="similarity">
    <text evidence="1">Belongs to the round spermatid basic protein 1 family.</text>
</comment>
<sequence length="370" mass="40824">MTVPPLCQVSGGEFEHLITVDRHPNGGASVVIADFLKLSSVLDAEAMQRFAKTFFAVVMEEVEGRLIHVMGIIRGAASSMPDVLGHLETNYPTMNVACGNLTNPRAVSSMTMASYAQLVRRTFVGSTYRCGPMMSISLVGVRQEECGSYCNDLLDMLEANPLLKPLLPWGEFSSATMKSRQESDFGPILWIRPGEQTISTEQQPSAKQSKPADQDTTTLAYSTPLRLSSRREVLFEDRTRPHADFVGGGITRVPVAAVGVLKAVCNKNRNGRIVKEAVCFDSADFEKLVSLLQLDIYEPPISQCPKWVSLGKLNQLRREGIRYSCFQLLDNDVYVIPPKVIHQFRTLSACSTIAWHIPTARDLPSTNSPT</sequence>
<reference evidence="3 4" key="2">
    <citation type="submission" date="2018-11" db="EMBL/GenBank/DDBJ databases">
        <authorList>
            <consortium name="Pathogen Informatics"/>
        </authorList>
    </citation>
    <scope>NUCLEOTIDE SEQUENCE [LARGE SCALE GENOMIC DNA]</scope>
</reference>
<dbReference type="GO" id="GO:0005634">
    <property type="term" value="C:nucleus"/>
    <property type="evidence" value="ECO:0007669"/>
    <property type="project" value="InterPro"/>
</dbReference>
<dbReference type="Proteomes" id="UP000270296">
    <property type="component" value="Unassembled WGS sequence"/>
</dbReference>
<evidence type="ECO:0000256" key="2">
    <source>
        <dbReference type="SAM" id="MobiDB-lite"/>
    </source>
</evidence>
<name>A0A183IRS1_9BILA</name>
<feature type="compositionally biased region" description="Polar residues" evidence="2">
    <location>
        <begin position="199"/>
        <end position="208"/>
    </location>
</feature>
<evidence type="ECO:0000313" key="3">
    <source>
        <dbReference type="EMBL" id="VDP09741.1"/>
    </source>
</evidence>
<proteinExistence type="inferred from homology"/>
<evidence type="ECO:0000313" key="4">
    <source>
        <dbReference type="Proteomes" id="UP000270296"/>
    </source>
</evidence>
<dbReference type="PANTHER" id="PTHR13354:SF11">
    <property type="entry name" value="LYSINE-SPECIFIC DEMETHYLASE 9"/>
    <property type="match status" value="1"/>
</dbReference>
<protein>
    <submittedName>
        <fullName evidence="5">JmjC domain-containing protein</fullName>
    </submittedName>
</protein>
<dbReference type="InterPro" id="IPR026306">
    <property type="entry name" value="RSBN1/Dpy-2/CEP530"/>
</dbReference>
<evidence type="ECO:0000313" key="5">
    <source>
        <dbReference type="WBParaSite" id="SBAD_0000656201-mRNA-1"/>
    </source>
</evidence>
<dbReference type="WBParaSite" id="SBAD_0000656201-mRNA-1">
    <property type="protein sequence ID" value="SBAD_0000656201-mRNA-1"/>
    <property type="gene ID" value="SBAD_0000656201"/>
</dbReference>
<reference evidence="5" key="1">
    <citation type="submission" date="2016-06" db="UniProtKB">
        <authorList>
            <consortium name="WormBaseParasite"/>
        </authorList>
    </citation>
    <scope>IDENTIFICATION</scope>
</reference>
<dbReference type="PANTHER" id="PTHR13354">
    <property type="entry name" value="ROUND SPERMATID BASIC PROTEIN 1"/>
    <property type="match status" value="1"/>
</dbReference>
<feature type="region of interest" description="Disordered" evidence="2">
    <location>
        <begin position="199"/>
        <end position="221"/>
    </location>
</feature>
<dbReference type="OrthoDB" id="6020087at2759"/>
<gene>
    <name evidence="3" type="ORF">SBAD_LOCUS6317</name>
</gene>